<gene>
    <name evidence="1" type="ORF">EB796_000264</name>
</gene>
<proteinExistence type="predicted"/>
<organism evidence="1 2">
    <name type="scientific">Bugula neritina</name>
    <name type="common">Brown bryozoan</name>
    <name type="synonym">Sertularia neritina</name>
    <dbReference type="NCBI Taxonomy" id="10212"/>
    <lineage>
        <taxon>Eukaryota</taxon>
        <taxon>Metazoa</taxon>
        <taxon>Spiralia</taxon>
        <taxon>Lophotrochozoa</taxon>
        <taxon>Bryozoa</taxon>
        <taxon>Gymnolaemata</taxon>
        <taxon>Cheilostomatida</taxon>
        <taxon>Flustrina</taxon>
        <taxon>Buguloidea</taxon>
        <taxon>Bugulidae</taxon>
        <taxon>Bugula</taxon>
    </lineage>
</organism>
<evidence type="ECO:0000313" key="1">
    <source>
        <dbReference type="EMBL" id="KAF6041417.1"/>
    </source>
</evidence>
<dbReference type="AlphaFoldDB" id="A0A7J7KTB9"/>
<name>A0A7J7KTB9_BUGNE</name>
<evidence type="ECO:0000313" key="2">
    <source>
        <dbReference type="Proteomes" id="UP000593567"/>
    </source>
</evidence>
<keyword evidence="2" id="KW-1185">Reference proteome</keyword>
<reference evidence="1" key="1">
    <citation type="submission" date="2020-06" db="EMBL/GenBank/DDBJ databases">
        <title>Draft genome of Bugula neritina, a colonial animal packing powerful symbionts and potential medicines.</title>
        <authorList>
            <person name="Rayko M."/>
        </authorList>
    </citation>
    <scope>NUCLEOTIDE SEQUENCE [LARGE SCALE GENOMIC DNA]</scope>
    <source>
        <strain evidence="1">Kwan_BN1</strain>
    </source>
</reference>
<sequence length="96" mass="11622">MAVFEMDKCIKDFRADYYKYGPEDIHQQFKHIYRLAEEYTSRAKEQERETPNRWILYLKAMKHKGSMAKQTETILHSGNCEFYKKNSCIVHFSYNL</sequence>
<accession>A0A7J7KTB9</accession>
<comment type="caution">
    <text evidence="1">The sequence shown here is derived from an EMBL/GenBank/DDBJ whole genome shotgun (WGS) entry which is preliminary data.</text>
</comment>
<protein>
    <submittedName>
        <fullName evidence="1">Uncharacterized protein</fullName>
    </submittedName>
</protein>
<dbReference type="Proteomes" id="UP000593567">
    <property type="component" value="Unassembled WGS sequence"/>
</dbReference>
<dbReference type="EMBL" id="VXIV02000049">
    <property type="protein sequence ID" value="KAF6041417.1"/>
    <property type="molecule type" value="Genomic_DNA"/>
</dbReference>